<keyword evidence="4" id="KW-1185">Reference proteome</keyword>
<accession>A0A7I8VEK2</accession>
<dbReference type="GO" id="GO:0005525">
    <property type="term" value="F:GTP binding"/>
    <property type="evidence" value="ECO:0007669"/>
    <property type="project" value="InterPro"/>
</dbReference>
<dbReference type="InterPro" id="IPR036543">
    <property type="entry name" value="Guanylate-bd_C_sf"/>
</dbReference>
<dbReference type="Gene3D" id="3.40.50.300">
    <property type="entry name" value="P-loop containing nucleotide triphosphate hydrolases"/>
    <property type="match status" value="1"/>
</dbReference>
<reference evidence="3 4" key="1">
    <citation type="submission" date="2020-08" db="EMBL/GenBank/DDBJ databases">
        <authorList>
            <person name="Hejnol A."/>
        </authorList>
    </citation>
    <scope>NUCLEOTIDE SEQUENCE [LARGE SCALE GENOMIC DNA]</scope>
</reference>
<dbReference type="InterPro" id="IPR015894">
    <property type="entry name" value="Guanylate-bd_N"/>
</dbReference>
<organism evidence="3 4">
    <name type="scientific">Dimorphilus gyrociliatus</name>
    <dbReference type="NCBI Taxonomy" id="2664684"/>
    <lineage>
        <taxon>Eukaryota</taxon>
        <taxon>Metazoa</taxon>
        <taxon>Spiralia</taxon>
        <taxon>Lophotrochozoa</taxon>
        <taxon>Annelida</taxon>
        <taxon>Polychaeta</taxon>
        <taxon>Polychaeta incertae sedis</taxon>
        <taxon>Dinophilidae</taxon>
        <taxon>Dimorphilus</taxon>
    </lineage>
</organism>
<sequence>MGIWMQKKEINGKHGNLTIAFFDTEGFAASNISESYDAKIFAVSTLISSLLLYNSVKIIDQSDIDYLEVLARRTKLFALHSQVSTQKWKTMTFNHDLLTFPPLIWIVQDFVQSATDSQKWLQNLMESHFRENDEYEISLLSIFKSIDCHTMFLPAVQKSLLRDLSKVSEHDLTEEYKAEREDLEQKIYDLLVPKEKEGRPMTGTEMASLIRILVEAANNGSLTSIPSRWDSFVRNLITTAIVDCATYYRSVLESFDEALPPKEMQDLHRATEQKSYEMLAQLLLGYGIRVNEARDALGKKIEKYSKIIQRYNERKISLMITQIRNEIEEEFDKNLYHISLPHPSVQYQKIIEKLLVELPKRYQKMIIDYVDEQRLEEECSLINRSLILHARSYQTKNYKAFLEEMETAADTSFRLVHSAMDEFVTCLTTTDMEDKISELIQMYNESFVEGCSKSRDEEIFAIYKLRYEKLLMSKIGELREKNLRLLKEKLSSGVEVSALKIVKVVVKLPQHDLNKLLDLKGKAIIREFSEEFADYKDSSQFHSSLKILHEKLQNNIEKRLKDNEKAYMKKIEGPLKRAKKLALISANKFLTSFSLRKYIEAIILECLNEGETETWDLNLKENIIKNFMDADPDIVWEFQLRDGYYSWLIGNIEWLLWTIGWRDY</sequence>
<gene>
    <name evidence="3" type="ORF">DGYR_LOCUS2745</name>
</gene>
<protein>
    <submittedName>
        <fullName evidence="3">DgyrCDS2976</fullName>
    </submittedName>
</protein>
<feature type="domain" description="Guanylate-binding protein N-terminal" evidence="2">
    <location>
        <begin position="2"/>
        <end position="187"/>
    </location>
</feature>
<proteinExistence type="predicted"/>
<dbReference type="PANTHER" id="PTHR10751">
    <property type="entry name" value="GUANYLATE BINDING PROTEIN"/>
    <property type="match status" value="1"/>
</dbReference>
<name>A0A7I8VEK2_9ANNE</name>
<dbReference type="EMBL" id="CAJFCJ010000004">
    <property type="protein sequence ID" value="CAD5113812.1"/>
    <property type="molecule type" value="Genomic_DNA"/>
</dbReference>
<dbReference type="OrthoDB" id="6141954at2759"/>
<dbReference type="SUPFAM" id="SSF52540">
    <property type="entry name" value="P-loop containing nucleoside triphosphate hydrolases"/>
    <property type="match status" value="1"/>
</dbReference>
<dbReference type="Proteomes" id="UP000549394">
    <property type="component" value="Unassembled WGS sequence"/>
</dbReference>
<dbReference type="Pfam" id="PF02263">
    <property type="entry name" value="GBP"/>
    <property type="match status" value="1"/>
</dbReference>
<dbReference type="GO" id="GO:0003924">
    <property type="term" value="F:GTPase activity"/>
    <property type="evidence" value="ECO:0007669"/>
    <property type="project" value="InterPro"/>
</dbReference>
<evidence type="ECO:0000259" key="2">
    <source>
        <dbReference type="Pfam" id="PF02263"/>
    </source>
</evidence>
<evidence type="ECO:0000256" key="1">
    <source>
        <dbReference type="ARBA" id="ARBA00022801"/>
    </source>
</evidence>
<evidence type="ECO:0000313" key="3">
    <source>
        <dbReference type="EMBL" id="CAD5113812.1"/>
    </source>
</evidence>
<dbReference type="SUPFAM" id="SSF48340">
    <property type="entry name" value="Interferon-induced guanylate-binding protein 1 (GBP1), C-terminal domain"/>
    <property type="match status" value="1"/>
</dbReference>
<evidence type="ECO:0000313" key="4">
    <source>
        <dbReference type="Proteomes" id="UP000549394"/>
    </source>
</evidence>
<dbReference type="AlphaFoldDB" id="A0A7I8VEK2"/>
<dbReference type="InterPro" id="IPR027417">
    <property type="entry name" value="P-loop_NTPase"/>
</dbReference>
<keyword evidence="1" id="KW-0378">Hydrolase</keyword>
<dbReference type="Gene3D" id="1.20.1000.10">
    <property type="entry name" value="Guanylate-binding protein, C-terminal domain"/>
    <property type="match status" value="1"/>
</dbReference>
<comment type="caution">
    <text evidence="3">The sequence shown here is derived from an EMBL/GenBank/DDBJ whole genome shotgun (WGS) entry which is preliminary data.</text>
</comment>